<evidence type="ECO:0000256" key="1">
    <source>
        <dbReference type="SAM" id="MobiDB-lite"/>
    </source>
</evidence>
<evidence type="ECO:0000313" key="2">
    <source>
        <dbReference type="EMBL" id="QDE35624.1"/>
    </source>
</evidence>
<gene>
    <name evidence="2" type="ORF">FIV50_13000</name>
</gene>
<protein>
    <recommendedName>
        <fullName evidence="4">Peptidase M23</fullName>
    </recommendedName>
</protein>
<evidence type="ECO:0000313" key="3">
    <source>
        <dbReference type="Proteomes" id="UP000316125"/>
    </source>
</evidence>
<feature type="region of interest" description="Disordered" evidence="1">
    <location>
        <begin position="1"/>
        <end position="50"/>
    </location>
</feature>
<feature type="compositionally biased region" description="Basic residues" evidence="1">
    <location>
        <begin position="11"/>
        <end position="50"/>
    </location>
</feature>
<proteinExistence type="predicted"/>
<sequence>MSATQSTRGAATRKKPAARKTAGKKSASRKPPTRQRSRTRRASPRRRAQRRIQRAKLLRRIALSAAAVIVVALAAVLIPLGLAHEKPLAICITDPTTFPESGVEGWQGEQLENAATIMQTATALGFGRDGQILGVMTAMGESSLNNIDYGDWETSGFTNPDGSRTTSIGLFQQQHWWGSAEQRMDPATAATLFYERLARVHDWQSIDQSLAIHRVQINLDPTYYTRYAADATAVVDALSRPC</sequence>
<dbReference type="RefSeq" id="WP_140037797.1">
    <property type="nucleotide sequence ID" value="NZ_CP041040.1"/>
</dbReference>
<evidence type="ECO:0008006" key="4">
    <source>
        <dbReference type="Google" id="ProtNLM"/>
    </source>
</evidence>
<accession>A0A4Y5YS81</accession>
<dbReference type="OrthoDB" id="5496837at2"/>
<dbReference type="EMBL" id="CP041040">
    <property type="protein sequence ID" value="QDE35624.1"/>
    <property type="molecule type" value="Genomic_DNA"/>
</dbReference>
<dbReference type="Proteomes" id="UP000316125">
    <property type="component" value="Chromosome"/>
</dbReference>
<dbReference type="AlphaFoldDB" id="A0A4Y5YS81"/>
<reference evidence="2 3" key="1">
    <citation type="submission" date="2019-06" db="EMBL/GenBank/DDBJ databases">
        <title>Complete genome of Microbacterium foliorum M2.</title>
        <authorList>
            <person name="Cao G."/>
        </authorList>
    </citation>
    <scope>NUCLEOTIDE SEQUENCE [LARGE SCALE GENOMIC DNA]</scope>
    <source>
        <strain evidence="2 3">M2</strain>
    </source>
</reference>
<organism evidence="2 3">
    <name type="scientific">Microbacterium foliorum</name>
    <dbReference type="NCBI Taxonomy" id="104336"/>
    <lineage>
        <taxon>Bacteria</taxon>
        <taxon>Bacillati</taxon>
        <taxon>Actinomycetota</taxon>
        <taxon>Actinomycetes</taxon>
        <taxon>Micrococcales</taxon>
        <taxon>Microbacteriaceae</taxon>
        <taxon>Microbacterium</taxon>
    </lineage>
</organism>
<name>A0A4Y5YS81_9MICO</name>